<keyword evidence="1" id="KW-0472">Membrane</keyword>
<keyword evidence="1" id="KW-0812">Transmembrane</keyword>
<evidence type="ECO:0000313" key="3">
    <source>
        <dbReference type="Proteomes" id="UP000033457"/>
    </source>
</evidence>
<feature type="transmembrane region" description="Helical" evidence="1">
    <location>
        <begin position="82"/>
        <end position="105"/>
    </location>
</feature>
<dbReference type="KEGG" id="cku:UL82_10620"/>
<accession>A0A0F6R3E7</accession>
<name>A0A0F6R3E7_9CORY</name>
<keyword evidence="3" id="KW-1185">Reference proteome</keyword>
<sequence>MRKQMTQWFSSSVTIKLVQDYESLQSSNSDIPRTINEDSTVTFNLGSTKLALLDLHAITAYVSGGRENRGFWVELTSLEQDMIISGFGVSLSAAICAILGVSWVACTVIEAIITGVTVVLSHHKKCNGRVKVHYIWIRQLRGSQRV</sequence>
<evidence type="ECO:0000313" key="2">
    <source>
        <dbReference type="EMBL" id="AKE42258.1"/>
    </source>
</evidence>
<dbReference type="EMBL" id="CP011312">
    <property type="protein sequence ID" value="AKE42258.1"/>
    <property type="molecule type" value="Genomic_DNA"/>
</dbReference>
<gene>
    <name evidence="2" type="ORF">UL82_10620</name>
</gene>
<dbReference type="HOGENOM" id="CLU_1774268_0_0_11"/>
<protein>
    <submittedName>
        <fullName evidence="2">Uncharacterized protein</fullName>
    </submittedName>
</protein>
<proteinExistence type="predicted"/>
<dbReference type="Proteomes" id="UP000033457">
    <property type="component" value="Chromosome"/>
</dbReference>
<dbReference type="AlphaFoldDB" id="A0A0F6R3E7"/>
<reference evidence="2 3" key="1">
    <citation type="journal article" date="2015" name="Genome Announc.">
        <title>Complete Genome Sequence of Corynebacterium kutscheri DSM 20755, a Corynebacterial Type Strain with Remarkably Low G+C Content of Chromosomal DNA.</title>
        <authorList>
            <person name="Ruckert C."/>
            <person name="Albersmeier A."/>
            <person name="Winkler A."/>
            <person name="Tauch A."/>
        </authorList>
    </citation>
    <scope>NUCLEOTIDE SEQUENCE [LARGE SCALE GENOMIC DNA]</scope>
    <source>
        <strain evidence="2 3">DSM 20755</strain>
    </source>
</reference>
<evidence type="ECO:0000256" key="1">
    <source>
        <dbReference type="SAM" id="Phobius"/>
    </source>
</evidence>
<organism evidence="2 3">
    <name type="scientific">Corynebacterium kutscheri</name>
    <dbReference type="NCBI Taxonomy" id="35755"/>
    <lineage>
        <taxon>Bacteria</taxon>
        <taxon>Bacillati</taxon>
        <taxon>Actinomycetota</taxon>
        <taxon>Actinomycetes</taxon>
        <taxon>Mycobacteriales</taxon>
        <taxon>Corynebacteriaceae</taxon>
        <taxon>Corynebacterium</taxon>
    </lineage>
</organism>
<keyword evidence="1" id="KW-1133">Transmembrane helix</keyword>